<comment type="similarity">
    <text evidence="1">Belongs to the taxilin family.</text>
</comment>
<dbReference type="OrthoDB" id="425555at2759"/>
<dbReference type="Pfam" id="PF09728">
    <property type="entry name" value="Taxilin"/>
    <property type="match status" value="1"/>
</dbReference>
<keyword evidence="2" id="KW-0175">Coiled coil</keyword>
<accession>A0A6J7ZYL4</accession>
<protein>
    <submittedName>
        <fullName evidence="4">Beta-taxilin,Gamma-taxilin,Alpha-taxilin</fullName>
    </submittedName>
</protein>
<feature type="compositionally biased region" description="Basic and acidic residues" evidence="3">
    <location>
        <begin position="271"/>
        <end position="320"/>
    </location>
</feature>
<feature type="region of interest" description="Disordered" evidence="3">
    <location>
        <begin position="639"/>
        <end position="753"/>
    </location>
</feature>
<keyword evidence="5" id="KW-1185">Reference proteome</keyword>
<organism evidence="4 5">
    <name type="scientific">Mytilus coruscus</name>
    <name type="common">Sea mussel</name>
    <dbReference type="NCBI Taxonomy" id="42192"/>
    <lineage>
        <taxon>Eukaryota</taxon>
        <taxon>Metazoa</taxon>
        <taxon>Spiralia</taxon>
        <taxon>Lophotrochozoa</taxon>
        <taxon>Mollusca</taxon>
        <taxon>Bivalvia</taxon>
        <taxon>Autobranchia</taxon>
        <taxon>Pteriomorphia</taxon>
        <taxon>Mytilida</taxon>
        <taxon>Mytiloidea</taxon>
        <taxon>Mytilidae</taxon>
        <taxon>Mytilinae</taxon>
        <taxon>Mytilus</taxon>
    </lineage>
</organism>
<dbReference type="InterPro" id="IPR026183">
    <property type="entry name" value="Taxilin_fam"/>
</dbReference>
<dbReference type="AlphaFoldDB" id="A0A6J7ZYL4"/>
<feature type="compositionally biased region" description="Low complexity" evidence="3">
    <location>
        <begin position="719"/>
        <end position="733"/>
    </location>
</feature>
<dbReference type="GO" id="GO:0019905">
    <property type="term" value="F:syntaxin binding"/>
    <property type="evidence" value="ECO:0007669"/>
    <property type="project" value="InterPro"/>
</dbReference>
<feature type="region of interest" description="Disordered" evidence="3">
    <location>
        <begin position="236"/>
        <end position="320"/>
    </location>
</feature>
<feature type="coiled-coil region" evidence="2">
    <location>
        <begin position="334"/>
        <end position="467"/>
    </location>
</feature>
<evidence type="ECO:0000313" key="5">
    <source>
        <dbReference type="Proteomes" id="UP000507470"/>
    </source>
</evidence>
<feature type="compositionally biased region" description="Polar residues" evidence="3">
    <location>
        <begin position="682"/>
        <end position="714"/>
    </location>
</feature>
<evidence type="ECO:0000256" key="1">
    <source>
        <dbReference type="ARBA" id="ARBA00009550"/>
    </source>
</evidence>
<feature type="compositionally biased region" description="Polar residues" evidence="3">
    <location>
        <begin position="252"/>
        <end position="265"/>
    </location>
</feature>
<evidence type="ECO:0000256" key="3">
    <source>
        <dbReference type="SAM" id="MobiDB-lite"/>
    </source>
</evidence>
<dbReference type="EMBL" id="CACVKT020000419">
    <property type="protein sequence ID" value="CAC5358945.1"/>
    <property type="molecule type" value="Genomic_DNA"/>
</dbReference>
<proteinExistence type="inferred from homology"/>
<feature type="compositionally biased region" description="Polar residues" evidence="3">
    <location>
        <begin position="734"/>
        <end position="753"/>
    </location>
</feature>
<evidence type="ECO:0000256" key="2">
    <source>
        <dbReference type="SAM" id="Coils"/>
    </source>
</evidence>
<feature type="coiled-coil region" evidence="2">
    <location>
        <begin position="518"/>
        <end position="580"/>
    </location>
</feature>
<evidence type="ECO:0000313" key="4">
    <source>
        <dbReference type="EMBL" id="CAC5358945.1"/>
    </source>
</evidence>
<dbReference type="Proteomes" id="UP000507470">
    <property type="component" value="Unassembled WGS sequence"/>
</dbReference>
<gene>
    <name evidence="4" type="ORF">MCOR_1986</name>
</gene>
<reference evidence="4 5" key="1">
    <citation type="submission" date="2020-06" db="EMBL/GenBank/DDBJ databases">
        <authorList>
            <person name="Li R."/>
            <person name="Bekaert M."/>
        </authorList>
    </citation>
    <scope>NUCLEOTIDE SEQUENCE [LARGE SCALE GENOMIC DNA]</scope>
    <source>
        <strain evidence="5">wild</strain>
    </source>
</reference>
<dbReference type="PANTHER" id="PTHR16127">
    <property type="entry name" value="TAXILIN"/>
    <property type="match status" value="1"/>
</dbReference>
<dbReference type="PANTHER" id="PTHR16127:SF13">
    <property type="entry name" value="GH01188P"/>
    <property type="match status" value="1"/>
</dbReference>
<name>A0A6J7ZYL4_MYTCO</name>
<sequence length="753" mass="85054">MAFSWFRSTFRTLSSCFLRGKSRKIKQHPDEKEQIKPVTESEVVQVTQPVNKSFSKQEIKSELSSGFQHQVQIATPCEQISDLATVDTDQAPQTFSASDQSVAWLEQEVLSEDLSDLDCFVEPVTFSVVEVKSVLKYPRKDSVTVYQQDSCDCDIDSKCEERSLVDVEDLNELEHKQSFPVGPLQSFDFYHQLIAEDLRIIEVMEKVETFATEQLNQEQGVNSEISDLSESALSSLVQQMTAPDPAERDGSPDSQNGSMHASTGSEGLEEALSRDLKINGEKTDPPEGENKNKKKEDTERSDSKDRTKIDKKSKKKEDKTIGKNDHILRALSSLQTTEEKLAALCKKYADLHEEHRTLNSTVKQLQRKLSVTTREKDQLQTEHTKAVMAKSKLEGLCRELQKHNQVIRQESLQRAREEDEKRKEISGKFQTTIGEIQQQMQDHHERNTKLREENTELASKLKKFIEQYETREKQVEKVMQHRELEQKLADARLAQSNAILKEEQERSKKEKEVLLLQATEAQKKSVLLEAQLNMYKERYEEFQSTINKSNDMFQKFKTEMDKMTKRIKKLEKDGAAWKNKWENANKALLDMVEEKKKIKNDKYGENQHLLAKINKLESLCRAMQAERLGRKVLEASGMDMTKLETEASGKAATGEVSESTSTKTPADGAADGDTPTLDEGTVCSQENTSPSSCDDKTQACSADSTTQQGETCDTSPGEDPSNTNQDNSNQSDDATGNLSQSNDVSVPDSSGQA</sequence>